<keyword evidence="4" id="KW-0804">Transcription</keyword>
<dbReference type="AlphaFoldDB" id="A0A1H8AR20"/>
<evidence type="ECO:0000256" key="2">
    <source>
        <dbReference type="ARBA" id="ARBA00023015"/>
    </source>
</evidence>
<dbReference type="STRING" id="930146.SAMN05192533_105123"/>
<dbReference type="InterPro" id="IPR036388">
    <property type="entry name" value="WH-like_DNA-bd_sf"/>
</dbReference>
<dbReference type="RefSeq" id="WP_090743873.1">
    <property type="nucleotide sequence ID" value="NZ_FOBW01000005.1"/>
</dbReference>
<gene>
    <name evidence="7" type="ORF">SAMN05192533_105123</name>
</gene>
<dbReference type="CDD" id="cd06171">
    <property type="entry name" value="Sigma70_r4"/>
    <property type="match status" value="1"/>
</dbReference>
<evidence type="ECO:0000313" key="8">
    <source>
        <dbReference type="Proteomes" id="UP000198553"/>
    </source>
</evidence>
<reference evidence="8" key="1">
    <citation type="submission" date="2016-10" db="EMBL/GenBank/DDBJ databases">
        <authorList>
            <person name="Varghese N."/>
            <person name="Submissions S."/>
        </authorList>
    </citation>
    <scope>NUCLEOTIDE SEQUENCE [LARGE SCALE GENOMIC DNA]</scope>
    <source>
        <strain evidence="8">B48,IBRC-M 10115,DSM 25386,CECT 8001</strain>
    </source>
</reference>
<dbReference type="Gene3D" id="1.10.10.10">
    <property type="entry name" value="Winged helix-like DNA-binding domain superfamily/Winged helix DNA-binding domain"/>
    <property type="match status" value="1"/>
</dbReference>
<evidence type="ECO:0000256" key="3">
    <source>
        <dbReference type="ARBA" id="ARBA00023082"/>
    </source>
</evidence>
<comment type="similarity">
    <text evidence="1">Belongs to the sigma-70 factor family. ECF subfamily.</text>
</comment>
<keyword evidence="2" id="KW-0805">Transcription regulation</keyword>
<dbReference type="Pfam" id="PF04542">
    <property type="entry name" value="Sigma70_r2"/>
    <property type="match status" value="1"/>
</dbReference>
<dbReference type="Pfam" id="PF08281">
    <property type="entry name" value="Sigma70_r4_2"/>
    <property type="match status" value="1"/>
</dbReference>
<dbReference type="EMBL" id="FOBW01000005">
    <property type="protein sequence ID" value="SEM73171.1"/>
    <property type="molecule type" value="Genomic_DNA"/>
</dbReference>
<evidence type="ECO:0000313" key="7">
    <source>
        <dbReference type="EMBL" id="SEM73171.1"/>
    </source>
</evidence>
<feature type="domain" description="RNA polymerase sigma factor 70 region 4 type 2" evidence="6">
    <location>
        <begin position="128"/>
        <end position="180"/>
    </location>
</feature>
<protein>
    <submittedName>
        <fullName evidence="7">RNA polymerase sigma-70 factor, ECF subfamily</fullName>
    </submittedName>
</protein>
<dbReference type="GO" id="GO:0006352">
    <property type="term" value="P:DNA-templated transcription initiation"/>
    <property type="evidence" value="ECO:0007669"/>
    <property type="project" value="InterPro"/>
</dbReference>
<evidence type="ECO:0000256" key="4">
    <source>
        <dbReference type="ARBA" id="ARBA00023163"/>
    </source>
</evidence>
<evidence type="ECO:0000259" key="6">
    <source>
        <dbReference type="Pfam" id="PF08281"/>
    </source>
</evidence>
<evidence type="ECO:0000259" key="5">
    <source>
        <dbReference type="Pfam" id="PF04542"/>
    </source>
</evidence>
<keyword evidence="8" id="KW-1185">Reference proteome</keyword>
<evidence type="ECO:0000256" key="1">
    <source>
        <dbReference type="ARBA" id="ARBA00010641"/>
    </source>
</evidence>
<dbReference type="Gene3D" id="1.10.1740.10">
    <property type="match status" value="1"/>
</dbReference>
<dbReference type="InterPro" id="IPR007627">
    <property type="entry name" value="RNA_pol_sigma70_r2"/>
</dbReference>
<dbReference type="SUPFAM" id="SSF88946">
    <property type="entry name" value="Sigma2 domain of RNA polymerase sigma factors"/>
    <property type="match status" value="1"/>
</dbReference>
<dbReference type="InterPro" id="IPR013325">
    <property type="entry name" value="RNA_pol_sigma_r2"/>
</dbReference>
<dbReference type="InterPro" id="IPR013324">
    <property type="entry name" value="RNA_pol_sigma_r3/r4-like"/>
</dbReference>
<proteinExistence type="inferred from homology"/>
<organism evidence="7 8">
    <name type="scientific">Mesobacillus persicus</name>
    <dbReference type="NCBI Taxonomy" id="930146"/>
    <lineage>
        <taxon>Bacteria</taxon>
        <taxon>Bacillati</taxon>
        <taxon>Bacillota</taxon>
        <taxon>Bacilli</taxon>
        <taxon>Bacillales</taxon>
        <taxon>Bacillaceae</taxon>
        <taxon>Mesobacillus</taxon>
    </lineage>
</organism>
<dbReference type="InterPro" id="IPR013249">
    <property type="entry name" value="RNA_pol_sigma70_r4_t2"/>
</dbReference>
<dbReference type="NCBIfam" id="TIGR02937">
    <property type="entry name" value="sigma70-ECF"/>
    <property type="match status" value="1"/>
</dbReference>
<dbReference type="GO" id="GO:0003677">
    <property type="term" value="F:DNA binding"/>
    <property type="evidence" value="ECO:0007669"/>
    <property type="project" value="InterPro"/>
</dbReference>
<dbReference type="OrthoDB" id="9794508at2"/>
<name>A0A1H8AR20_9BACI</name>
<sequence length="184" mass="21965">MPVIEEAVVNTNSDQAILDQGMNEQKVNELYKEYQKKMYGLAFSFVKDRYLAEDLSHEILVKCYLSRKKFNGDCSLYSWMYRIAVNHCIDFLRKRSRQRDFLHEDFEQSHIAVVRTPETEVLNICEKEELRNKLSLLPSMYEEVLTLYYFKGQSLKEIETHLKLNLSTIKTRLSRAKKMLREMY</sequence>
<dbReference type="SUPFAM" id="SSF88659">
    <property type="entry name" value="Sigma3 and sigma4 domains of RNA polymerase sigma factors"/>
    <property type="match status" value="1"/>
</dbReference>
<dbReference type="GO" id="GO:0016987">
    <property type="term" value="F:sigma factor activity"/>
    <property type="evidence" value="ECO:0007669"/>
    <property type="project" value="UniProtKB-KW"/>
</dbReference>
<keyword evidence="3" id="KW-0731">Sigma factor</keyword>
<dbReference type="InterPro" id="IPR039425">
    <property type="entry name" value="RNA_pol_sigma-70-like"/>
</dbReference>
<dbReference type="InterPro" id="IPR014284">
    <property type="entry name" value="RNA_pol_sigma-70_dom"/>
</dbReference>
<accession>A0A1H8AR20</accession>
<feature type="domain" description="RNA polymerase sigma-70 region 2" evidence="5">
    <location>
        <begin position="30"/>
        <end position="97"/>
    </location>
</feature>
<dbReference type="Proteomes" id="UP000198553">
    <property type="component" value="Unassembled WGS sequence"/>
</dbReference>
<dbReference type="PANTHER" id="PTHR43133">
    <property type="entry name" value="RNA POLYMERASE ECF-TYPE SIGMA FACTO"/>
    <property type="match status" value="1"/>
</dbReference>
<dbReference type="PANTHER" id="PTHR43133:SF60">
    <property type="entry name" value="RNA POLYMERASE SIGMA FACTOR SIGV"/>
    <property type="match status" value="1"/>
</dbReference>